<dbReference type="Gene3D" id="3.40.50.300">
    <property type="entry name" value="P-loop containing nucleotide triphosphate hydrolases"/>
    <property type="match status" value="1"/>
</dbReference>
<dbReference type="KEGG" id="pal:PA0339"/>
<accession>B1V9Q2</accession>
<dbReference type="STRING" id="59748.PA0339"/>
<reference evidence="3 4" key="1">
    <citation type="journal article" date="2008" name="J. Bacteriol.">
        <title>Comparative genome analysis of 'Candidatus Phytoplasma australiense' (subgroup tuf-Australia I; rp-A) and 'Ca. Phytoplasma asteris' strains OY-M and AY-WB.</title>
        <authorList>
            <person name="Tran-Nguyen L.T."/>
            <person name="Kube M."/>
            <person name="Schneider B."/>
            <person name="Reinhardt R."/>
            <person name="Gibb K.S."/>
        </authorList>
    </citation>
    <scope>NUCLEOTIDE SEQUENCE [LARGE SCALE GENOMIC DNA]</scope>
</reference>
<name>B1V9Q2_PHYAS</name>
<proteinExistence type="predicted"/>
<sequence>MEIKNQPSAKPLLLKVMAIIILFFLFWLATYIWIHHQTLSQTEEEIISLKKEIKSPPTKMNNLNQTETKKKEQTLLNNNYSFTNPKQKTEEGVVSKFKEPQKFIGFDKLIGFKEELKAVQGFIDYLKNPENYQGIGQVEPPLGILMYGCPGTGKTTLARALAKETNLPFFEVNIL</sequence>
<keyword evidence="1" id="KW-1133">Transmembrane helix</keyword>
<dbReference type="PANTHER" id="PTHR23076">
    <property type="entry name" value="METALLOPROTEASE M41 FTSH"/>
    <property type="match status" value="1"/>
</dbReference>
<keyword evidence="1" id="KW-0812">Transmembrane</keyword>
<dbReference type="Pfam" id="PF00004">
    <property type="entry name" value="AAA"/>
    <property type="match status" value="1"/>
</dbReference>
<dbReference type="GO" id="GO:0030163">
    <property type="term" value="P:protein catabolic process"/>
    <property type="evidence" value="ECO:0007669"/>
    <property type="project" value="TreeGrafter"/>
</dbReference>
<evidence type="ECO:0000313" key="3">
    <source>
        <dbReference type="EMBL" id="CAM11674.1"/>
    </source>
</evidence>
<gene>
    <name evidence="3" type="ordered locus">PA0339</name>
</gene>
<dbReference type="InterPro" id="IPR003959">
    <property type="entry name" value="ATPase_AAA_core"/>
</dbReference>
<dbReference type="GO" id="GO:0006508">
    <property type="term" value="P:proteolysis"/>
    <property type="evidence" value="ECO:0007669"/>
    <property type="project" value="TreeGrafter"/>
</dbReference>
<dbReference type="GO" id="GO:0016887">
    <property type="term" value="F:ATP hydrolysis activity"/>
    <property type="evidence" value="ECO:0007669"/>
    <property type="project" value="InterPro"/>
</dbReference>
<keyword evidence="1" id="KW-0472">Membrane</keyword>
<dbReference type="SUPFAM" id="SSF52540">
    <property type="entry name" value="P-loop containing nucleoside triphosphate hydrolases"/>
    <property type="match status" value="1"/>
</dbReference>
<feature type="transmembrane region" description="Helical" evidence="1">
    <location>
        <begin position="12"/>
        <end position="34"/>
    </location>
</feature>
<feature type="domain" description="ATPase AAA-type core" evidence="2">
    <location>
        <begin position="144"/>
        <end position="174"/>
    </location>
</feature>
<dbReference type="GO" id="GO:0004176">
    <property type="term" value="F:ATP-dependent peptidase activity"/>
    <property type="evidence" value="ECO:0007669"/>
    <property type="project" value="TreeGrafter"/>
</dbReference>
<dbReference type="Proteomes" id="UP000008323">
    <property type="component" value="Chromosome"/>
</dbReference>
<evidence type="ECO:0000259" key="2">
    <source>
        <dbReference type="Pfam" id="PF00004"/>
    </source>
</evidence>
<dbReference type="GO" id="GO:0005886">
    <property type="term" value="C:plasma membrane"/>
    <property type="evidence" value="ECO:0007669"/>
    <property type="project" value="TreeGrafter"/>
</dbReference>
<dbReference type="PANTHER" id="PTHR23076:SF97">
    <property type="entry name" value="ATP-DEPENDENT ZINC METALLOPROTEASE YME1L1"/>
    <property type="match status" value="1"/>
</dbReference>
<dbReference type="eggNOG" id="COG0465">
    <property type="taxonomic scope" value="Bacteria"/>
</dbReference>
<dbReference type="AlphaFoldDB" id="B1V9Q2"/>
<dbReference type="GO" id="GO:0005524">
    <property type="term" value="F:ATP binding"/>
    <property type="evidence" value="ECO:0007669"/>
    <property type="project" value="InterPro"/>
</dbReference>
<dbReference type="InterPro" id="IPR027417">
    <property type="entry name" value="P-loop_NTPase"/>
</dbReference>
<evidence type="ECO:0000256" key="1">
    <source>
        <dbReference type="SAM" id="Phobius"/>
    </source>
</evidence>
<dbReference type="EMBL" id="AM422018">
    <property type="protein sequence ID" value="CAM11674.1"/>
    <property type="molecule type" value="Genomic_DNA"/>
</dbReference>
<evidence type="ECO:0000313" key="4">
    <source>
        <dbReference type="Proteomes" id="UP000008323"/>
    </source>
</evidence>
<protein>
    <submittedName>
        <fullName evidence="3">Putative ATPase</fullName>
    </submittedName>
</protein>
<organism evidence="3 4">
    <name type="scientific">Phytoplasma australiense</name>
    <dbReference type="NCBI Taxonomy" id="59748"/>
    <lineage>
        <taxon>Bacteria</taxon>
        <taxon>Bacillati</taxon>
        <taxon>Mycoplasmatota</taxon>
        <taxon>Mollicutes</taxon>
        <taxon>Acholeplasmatales</taxon>
        <taxon>Acholeplasmataceae</taxon>
        <taxon>Candidatus Phytoplasma</taxon>
        <taxon>16SrXII (Stolbur group)</taxon>
    </lineage>
</organism>